<dbReference type="EMBL" id="JJQZ01000122">
    <property type="protein sequence ID" value="KKH94065.1"/>
    <property type="molecule type" value="Genomic_DNA"/>
</dbReference>
<evidence type="ECO:0000313" key="27">
    <source>
        <dbReference type="Proteomes" id="UP000034597"/>
    </source>
</evidence>
<reference evidence="19 20" key="1">
    <citation type="journal article" date="2015" name="ISME J.">
        <title>Genomic and phenotypic differentiation among Methanosarcina mazei populations from Columbia River sediment.</title>
        <authorList>
            <person name="Youngblut N.D."/>
            <person name="Wirth J.S."/>
            <person name="Henriksen J.R."/>
            <person name="Smith M."/>
            <person name="Simon H."/>
            <person name="Metcalf W.W."/>
            <person name="Whitaker R.J."/>
        </authorList>
    </citation>
    <scope>NUCLEOTIDE SEQUENCE [LARGE SCALE GENOMIC DNA]</scope>
    <source>
        <strain evidence="4 30">1.H.A.1A.1</strain>
        <strain evidence="5 22">1.H.A.1A.3</strain>
        <strain evidence="6 20">1.H.A.1A.6</strain>
        <strain evidence="7 25">1.H.A.2.3</strain>
        <strain evidence="8 29">1.H.A.2.7</strain>
        <strain evidence="9">1.H.A.2.8</strain>
        <strain evidence="12 33">1.H.M.1A.1</strain>
        <strain evidence="11 23">1.H.M.1A.2</strain>
        <strain evidence="10 31">1.H.M.1A.3</strain>
        <strain evidence="13 19">1.H.M.2.2</strain>
        <strain evidence="14 34">1.H.M.2.3</strain>
        <strain evidence="16 28">1.H.M.2.4</strain>
        <strain evidence="15 32">1.H.T.2.1</strain>
        <strain evidence="18 21">1.H.T.2.3</strain>
        <strain evidence="17 26">1.H.T.2.5</strain>
        <strain evidence="2 24">2.F.A.2.3</strain>
        <strain evidence="3 27">2.F.T.0.2</strain>
    </source>
</reference>
<dbReference type="Proteomes" id="UP000033864">
    <property type="component" value="Unassembled WGS sequence"/>
</dbReference>
<keyword evidence="1" id="KW-0472">Membrane</keyword>
<evidence type="ECO:0000313" key="31">
    <source>
        <dbReference type="Proteomes" id="UP000034842"/>
    </source>
</evidence>
<evidence type="ECO:0000313" key="24">
    <source>
        <dbReference type="Proteomes" id="UP000034142"/>
    </source>
</evidence>
<dbReference type="PATRIC" id="fig|2209.51.peg.4275"/>
<feature type="transmembrane region" description="Helical" evidence="1">
    <location>
        <begin position="527"/>
        <end position="547"/>
    </location>
</feature>
<evidence type="ECO:0000313" key="32">
    <source>
        <dbReference type="Proteomes" id="UP000034872"/>
    </source>
</evidence>
<dbReference type="Proteomes" id="UP000034692">
    <property type="component" value="Unassembled WGS sequence"/>
</dbReference>
<evidence type="ECO:0000313" key="9">
    <source>
        <dbReference type="EMBL" id="KKH66834.1"/>
    </source>
</evidence>
<dbReference type="Proteomes" id="UP000034872">
    <property type="component" value="Unassembled WGS sequence"/>
</dbReference>
<organism evidence="10 31">
    <name type="scientific">Methanosarcina mazei</name>
    <name type="common">Methanosarcina frisia</name>
    <dbReference type="NCBI Taxonomy" id="2209"/>
    <lineage>
        <taxon>Archaea</taxon>
        <taxon>Methanobacteriati</taxon>
        <taxon>Methanobacteriota</taxon>
        <taxon>Stenosarchaea group</taxon>
        <taxon>Methanomicrobia</taxon>
        <taxon>Methanosarcinales</taxon>
        <taxon>Methanosarcinaceae</taxon>
        <taxon>Methanosarcina</taxon>
    </lineage>
</organism>
<dbReference type="EMBL" id="JJOT01000065">
    <property type="protein sequence ID" value="KKG02123.1"/>
    <property type="molecule type" value="Genomic_DNA"/>
</dbReference>
<evidence type="ECO:0000313" key="28">
    <source>
        <dbReference type="Proteomes" id="UP000034668"/>
    </source>
</evidence>
<evidence type="ECO:0000313" key="19">
    <source>
        <dbReference type="Proteomes" id="UP000033814"/>
    </source>
</evidence>
<evidence type="ECO:0000313" key="7">
    <source>
        <dbReference type="EMBL" id="KKH52164.1"/>
    </source>
</evidence>
<evidence type="ECO:0000313" key="34">
    <source>
        <dbReference type="Proteomes" id="UP000034937"/>
    </source>
</evidence>
<comment type="caution">
    <text evidence="10">The sequence shown here is derived from an EMBL/GenBank/DDBJ whole genome shotgun (WGS) entry which is preliminary data.</text>
</comment>
<gene>
    <name evidence="2" type="ORF">DU31_14005</name>
    <name evidence="3" type="ORF">DU40_14070</name>
    <name evidence="5" type="ORF">DU50_19745</name>
    <name evidence="4" type="ORF">DU54_10590</name>
    <name evidence="9" type="ORF">DU73_17735</name>
    <name evidence="8" type="ORF">DU75_15095</name>
    <name evidence="7" type="ORF">DU76_13970</name>
    <name evidence="11" type="ORF">DU77_09315</name>
    <name evidence="10" type="ORF">DU78_01900</name>
    <name evidence="16" type="ORF">DU79_11615</name>
    <name evidence="18" type="ORF">DU81_08715</name>
    <name evidence="13" type="ORF">DU82_06645</name>
    <name evidence="17" type="ORF">DU83_12555</name>
    <name evidence="15" type="ORF">DU84_17755</name>
    <name evidence="6" type="ORF">DU85_18170</name>
    <name evidence="12" type="ORF">DU86_07895</name>
    <name evidence="14" type="ORF">DU88_11385</name>
</gene>
<keyword evidence="1" id="KW-1133">Transmembrane helix</keyword>
<dbReference type="EMBL" id="JJQP01000121">
    <property type="protein sequence ID" value="KKH66834.1"/>
    <property type="molecule type" value="Genomic_DNA"/>
</dbReference>
<evidence type="ECO:0000313" key="13">
    <source>
        <dbReference type="EMBL" id="KKH82173.1"/>
    </source>
</evidence>
<evidence type="ECO:0000313" key="25">
    <source>
        <dbReference type="Proteomes" id="UP000034232"/>
    </source>
</evidence>
<feature type="transmembrane region" description="Helical" evidence="1">
    <location>
        <begin position="235"/>
        <end position="252"/>
    </location>
</feature>
<accession>A0A0F8Q9Y9</accession>
<dbReference type="Proteomes" id="UP000034937">
    <property type="component" value="Unassembled WGS sequence"/>
</dbReference>
<keyword evidence="1" id="KW-0812">Transmembrane</keyword>
<dbReference type="Proteomes" id="UP000034232">
    <property type="component" value="Unassembled WGS sequence"/>
</dbReference>
<proteinExistence type="predicted"/>
<feature type="transmembrane region" description="Helical" evidence="1">
    <location>
        <begin position="51"/>
        <end position="73"/>
    </location>
</feature>
<dbReference type="EMBL" id="JJQT01000250">
    <property type="protein sequence ID" value="KKH71957.1"/>
    <property type="molecule type" value="Genomic_DNA"/>
</dbReference>
<dbReference type="Proteomes" id="UP000034142">
    <property type="component" value="Unassembled WGS sequence"/>
</dbReference>
<dbReference type="EMBL" id="JJQS01000098">
    <property type="protein sequence ID" value="KKH73610.1"/>
    <property type="molecule type" value="Genomic_DNA"/>
</dbReference>
<feature type="transmembrane region" description="Helical" evidence="1">
    <location>
        <begin position="128"/>
        <end position="148"/>
    </location>
</feature>
<feature type="transmembrane region" description="Helical" evidence="1">
    <location>
        <begin position="567"/>
        <end position="586"/>
    </location>
</feature>
<dbReference type="EMBL" id="JJOR01000145">
    <property type="protein sequence ID" value="KKG00702.1"/>
    <property type="molecule type" value="Genomic_DNA"/>
</dbReference>
<feature type="transmembrane region" description="Helical" evidence="1">
    <location>
        <begin position="264"/>
        <end position="290"/>
    </location>
</feature>
<dbReference type="EMBL" id="JJQH01000090">
    <property type="protein sequence ID" value="KKH40493.1"/>
    <property type="molecule type" value="Genomic_DNA"/>
</dbReference>
<dbReference type="Proteomes" id="UP000034547">
    <property type="component" value="Unassembled WGS sequence"/>
</dbReference>
<evidence type="ECO:0000313" key="14">
    <source>
        <dbReference type="EMBL" id="KKH89692.1"/>
    </source>
</evidence>
<evidence type="ECO:0000313" key="3">
    <source>
        <dbReference type="EMBL" id="KKG02123.1"/>
    </source>
</evidence>
<name>A0A0F8Q9Y9_METMZ</name>
<evidence type="ECO:0000313" key="10">
    <source>
        <dbReference type="EMBL" id="KKH71957.1"/>
    </source>
</evidence>
<evidence type="ECO:0000256" key="1">
    <source>
        <dbReference type="SAM" id="Phobius"/>
    </source>
</evidence>
<dbReference type="EMBL" id="JJQV01000100">
    <property type="protein sequence ID" value="KKH82173.1"/>
    <property type="molecule type" value="Genomic_DNA"/>
</dbReference>
<evidence type="ECO:0000313" key="16">
    <source>
        <dbReference type="EMBL" id="KKH96190.1"/>
    </source>
</evidence>
<evidence type="ECO:0000313" key="4">
    <source>
        <dbReference type="EMBL" id="KKH38861.1"/>
    </source>
</evidence>
<feature type="transmembrane region" description="Helical" evidence="1">
    <location>
        <begin position="168"/>
        <end position="193"/>
    </location>
</feature>
<evidence type="ECO:0000313" key="17">
    <source>
        <dbReference type="EMBL" id="KKI01222.1"/>
    </source>
</evidence>
<dbReference type="Proteomes" id="UP000033814">
    <property type="component" value="Unassembled WGS sequence"/>
</dbReference>
<evidence type="ECO:0000313" key="23">
    <source>
        <dbReference type="Proteomes" id="UP000034040"/>
    </source>
</evidence>
<dbReference type="EMBL" id="JJQJ01000067">
    <property type="protein sequence ID" value="KKH51153.1"/>
    <property type="molecule type" value="Genomic_DNA"/>
</dbReference>
<dbReference type="Proteomes" id="UP000033885">
    <property type="component" value="Unassembled WGS sequence"/>
</dbReference>
<evidence type="ECO:0000313" key="15">
    <source>
        <dbReference type="EMBL" id="KKH94065.1"/>
    </source>
</evidence>
<feature type="transmembrane region" description="Helical" evidence="1">
    <location>
        <begin position="365"/>
        <end position="390"/>
    </location>
</feature>
<evidence type="ECO:0000313" key="6">
    <source>
        <dbReference type="EMBL" id="KKH51153.1"/>
    </source>
</evidence>
<evidence type="ECO:0000313" key="29">
    <source>
        <dbReference type="Proteomes" id="UP000034692"/>
    </source>
</evidence>
<dbReference type="Proteomes" id="UP000034842">
    <property type="component" value="Unassembled WGS sequence"/>
</dbReference>
<evidence type="ECO:0000313" key="2">
    <source>
        <dbReference type="EMBL" id="KKG00702.1"/>
    </source>
</evidence>
<dbReference type="EMBL" id="JJQM01000150">
    <property type="protein sequence ID" value="KKH52164.1"/>
    <property type="molecule type" value="Genomic_DNA"/>
</dbReference>
<dbReference type="EMBL" id="JJRB01000125">
    <property type="protein sequence ID" value="KKI01222.1"/>
    <property type="molecule type" value="Genomic_DNA"/>
</dbReference>
<evidence type="ECO:0000313" key="12">
    <source>
        <dbReference type="EMBL" id="KKH74573.1"/>
    </source>
</evidence>
<dbReference type="EMBL" id="JJQO01000193">
    <property type="protein sequence ID" value="KKH63498.1"/>
    <property type="molecule type" value="Genomic_DNA"/>
</dbReference>
<dbReference type="Proteomes" id="UP000034758">
    <property type="component" value="Unassembled WGS sequence"/>
</dbReference>
<dbReference type="EMBL" id="JJQG01000082">
    <property type="protein sequence ID" value="KKH38861.1"/>
    <property type="molecule type" value="Genomic_DNA"/>
</dbReference>
<evidence type="ECO:0000313" key="26">
    <source>
        <dbReference type="Proteomes" id="UP000034547"/>
    </source>
</evidence>
<dbReference type="Proteomes" id="UP000034040">
    <property type="component" value="Unassembled WGS sequence"/>
</dbReference>
<evidence type="ECO:0000313" key="8">
    <source>
        <dbReference type="EMBL" id="KKH63498.1"/>
    </source>
</evidence>
<dbReference type="Proteomes" id="UP000034925">
    <property type="component" value="Unassembled WGS sequence"/>
</dbReference>
<dbReference type="EMBL" id="JJRA01000115">
    <property type="protein sequence ID" value="KKI02035.1"/>
    <property type="molecule type" value="Genomic_DNA"/>
</dbReference>
<evidence type="ECO:0000313" key="30">
    <source>
        <dbReference type="Proteomes" id="UP000034758"/>
    </source>
</evidence>
<dbReference type="Proteomes" id="UP000034021">
    <property type="component" value="Unassembled WGS sequence"/>
</dbReference>
<feature type="transmembrane region" description="Helical" evidence="1">
    <location>
        <begin position="79"/>
        <end position="100"/>
    </location>
</feature>
<dbReference type="EMBL" id="JJQR01000090">
    <property type="protein sequence ID" value="KKH74573.1"/>
    <property type="molecule type" value="Genomic_DNA"/>
</dbReference>
<dbReference type="Proteomes" id="UP000034668">
    <property type="component" value="Unassembled WGS sequence"/>
</dbReference>
<feature type="transmembrane region" description="Helical" evidence="1">
    <location>
        <begin position="311"/>
        <end position="336"/>
    </location>
</feature>
<protein>
    <submittedName>
        <fullName evidence="10">Uncharacterized protein</fullName>
    </submittedName>
</protein>
<dbReference type="EMBL" id="JJQW01000033">
    <property type="protein sequence ID" value="KKH89692.1"/>
    <property type="molecule type" value="Genomic_DNA"/>
</dbReference>
<evidence type="ECO:0000313" key="18">
    <source>
        <dbReference type="EMBL" id="KKI02035.1"/>
    </source>
</evidence>
<dbReference type="Proteomes" id="UP000034597">
    <property type="component" value="Unassembled WGS sequence"/>
</dbReference>
<evidence type="ECO:0000313" key="20">
    <source>
        <dbReference type="Proteomes" id="UP000033864"/>
    </source>
</evidence>
<feature type="transmembrane region" description="Helical" evidence="1">
    <location>
        <begin position="443"/>
        <end position="469"/>
    </location>
</feature>
<evidence type="ECO:0000313" key="33">
    <source>
        <dbReference type="Proteomes" id="UP000034925"/>
    </source>
</evidence>
<evidence type="ECO:0000313" key="22">
    <source>
        <dbReference type="Proteomes" id="UP000034021"/>
    </source>
</evidence>
<dbReference type="RefSeq" id="WP_048041878.1">
    <property type="nucleotide sequence ID" value="NZ_JJQO01000193.1"/>
</dbReference>
<dbReference type="AlphaFoldDB" id="A0A0F8Q9Y9"/>
<evidence type="ECO:0000313" key="21">
    <source>
        <dbReference type="Proteomes" id="UP000033885"/>
    </source>
</evidence>
<sequence>MSSNRHKLKKKNVVKKGHFTKPNNFPIKKRIVSFISSINYNSIIRDIFNRLLYFFLIFVFSIIAFFIMIIIFGNDDLEYLHIITILFAFIINITIFAKIISLRSNWKTLFFQYPQALPWKHILKQETWALKIFVLPTTIWNTIFIFLLSYDNARAALENPYFWDSSVIANIAIIFTALGILLLFEVSFGYFVFCEIFFPQPHQNTTKVKNDSFGGAITNQLISPRSATFKVTDSKIVLIGSFVVSVVFARGVCEQIDYYFLDSASFNFGILFCCALFALLLFTYFVISLNTMVFKRLKWKHDIDTKSKTHALFWSFFVFINCIYFTKYIAIAMVYYPVESNDPATMMFLSNVITPAGKHPLEDPFFIALATFMDYVTFSIISVILAYLVFFTQTSKKHIMGVLEKINKILNNDSGSVSPKNPISEVIEKLFSKQLRNQSFAKYFSLFFYFYTLGIPALISLLTLFLIVYDEQFGTNTFTSTVHKYQYHLGAYLFFNLVLISFLEQTWKYYEYHLSYFISANFWRKSVKYFFSIHYPLLSSCSVAIFMRDVYRMSNEYGNIEAPENIQILQSMFFSIFVFGYLSMSVSSRIEDFSIKVFEIRPHKGKQNYFDSNSRKDRDYENLNKVESEY</sequence>
<evidence type="ECO:0000313" key="5">
    <source>
        <dbReference type="EMBL" id="KKH40493.1"/>
    </source>
</evidence>
<dbReference type="EMBL" id="JJQX01000086">
    <property type="protein sequence ID" value="KKH96190.1"/>
    <property type="molecule type" value="Genomic_DNA"/>
</dbReference>
<feature type="transmembrane region" description="Helical" evidence="1">
    <location>
        <begin position="489"/>
        <end position="507"/>
    </location>
</feature>
<evidence type="ECO:0000313" key="11">
    <source>
        <dbReference type="EMBL" id="KKH73610.1"/>
    </source>
</evidence>